<gene>
    <name evidence="2" type="ORF">C0216_31625</name>
</gene>
<evidence type="ECO:0000256" key="1">
    <source>
        <dbReference type="SAM" id="SignalP"/>
    </source>
</evidence>
<dbReference type="AlphaFoldDB" id="A0A344UAY4"/>
<sequence length="87" mass="8539">MRHFTAVVRNTCVLAAAAVLLGAAGATAAGLAQPATAQAADGVSDTGWGAPRARDLAARIDTGWGAPGAENLAARIDTGWGAPGRDA</sequence>
<keyword evidence="2" id="KW-0614">Plasmid</keyword>
<accession>A0A344UAY4</accession>
<dbReference type="KEGG" id="sgz:C0216_31625"/>
<feature type="chain" id="PRO_5039563119" evidence="1">
    <location>
        <begin position="29"/>
        <end position="87"/>
    </location>
</feature>
<dbReference type="EMBL" id="CP030864">
    <property type="protein sequence ID" value="AXE28055.1"/>
    <property type="molecule type" value="Genomic_DNA"/>
</dbReference>
<geneLocation type="plasmid" evidence="2 3">
    <name>unnamed2</name>
</geneLocation>
<proteinExistence type="predicted"/>
<dbReference type="Proteomes" id="UP000252004">
    <property type="component" value="Plasmid unnamed2"/>
</dbReference>
<feature type="signal peptide" evidence="1">
    <location>
        <begin position="1"/>
        <end position="28"/>
    </location>
</feature>
<reference evidence="2 3" key="1">
    <citation type="submission" date="2018-01" db="EMBL/GenBank/DDBJ databases">
        <title>Draft genome Sequence of streptomyces globosus LZH-48.</title>
        <authorList>
            <person name="Ran K."/>
            <person name="Li Z."/>
            <person name="Wei S."/>
            <person name="Dong R."/>
        </authorList>
    </citation>
    <scope>NUCLEOTIDE SEQUENCE [LARGE SCALE GENOMIC DNA]</scope>
    <source>
        <strain evidence="2 3">LZH-48</strain>
        <plasmid evidence="2 3">unnamed2</plasmid>
    </source>
</reference>
<evidence type="ECO:0000313" key="3">
    <source>
        <dbReference type="Proteomes" id="UP000252004"/>
    </source>
</evidence>
<organism evidence="2 3">
    <name type="scientific">Streptomyces globosus</name>
    <dbReference type="NCBI Taxonomy" id="68209"/>
    <lineage>
        <taxon>Bacteria</taxon>
        <taxon>Bacillati</taxon>
        <taxon>Actinomycetota</taxon>
        <taxon>Actinomycetes</taxon>
        <taxon>Kitasatosporales</taxon>
        <taxon>Streptomycetaceae</taxon>
        <taxon>Streptomyces</taxon>
    </lineage>
</organism>
<dbReference type="RefSeq" id="WP_114059216.1">
    <property type="nucleotide sequence ID" value="NZ_CP030864.1"/>
</dbReference>
<keyword evidence="3" id="KW-1185">Reference proteome</keyword>
<keyword evidence="1" id="KW-0732">Signal</keyword>
<evidence type="ECO:0000313" key="2">
    <source>
        <dbReference type="EMBL" id="AXE28055.1"/>
    </source>
</evidence>
<name>A0A344UAY4_9ACTN</name>
<protein>
    <submittedName>
        <fullName evidence="2">Uncharacterized protein</fullName>
    </submittedName>
</protein>